<protein>
    <submittedName>
        <fullName evidence="1">Uncharacterized protein</fullName>
    </submittedName>
</protein>
<accession>A0A2C6LGQ1</accession>
<dbReference type="Proteomes" id="UP000222564">
    <property type="component" value="Unassembled WGS sequence"/>
</dbReference>
<sequence length="194" mass="22391">MLFLLRQEKPRDIIALLNRIYNIELEKEIDFLVYQLADNHRLPLVLAYYTNLRLKKFQKQDYWVLYMLAANGQYERTSQVALDCYLNDNGGDTRRLFATLAFSTAILSGKESLINSIYQHVPASLQKIADLYLGRSVILASEDIPPYLEILERVLLLAGPDSLTALIEAKRHFVVDITGYIGDLFYDIKNTIWL</sequence>
<keyword evidence="2" id="KW-1185">Reference proteome</keyword>
<proteinExistence type="predicted"/>
<dbReference type="AlphaFoldDB" id="A0A2C6LGQ1"/>
<reference evidence="1 2" key="1">
    <citation type="submission" date="2013-09" db="EMBL/GenBank/DDBJ databases">
        <title>Biodegradation of hydrocarbons in the deep terrestrial subsurface : characterization of a microbial consortium composed of two Desulfotomaculum species originating from a deep geological formation.</title>
        <authorList>
            <person name="Aullo T."/>
            <person name="Berlendis S."/>
            <person name="Lascourreges J.-F."/>
            <person name="Dessort D."/>
            <person name="Saint-Laurent S."/>
            <person name="Schraauwers B."/>
            <person name="Mas J."/>
            <person name="Magot M."/>
            <person name="Ranchou-Peyruse A."/>
        </authorList>
    </citation>
    <scope>NUCLEOTIDE SEQUENCE [LARGE SCALE GENOMIC DNA]</scope>
    <source>
        <strain evidence="1 2">Bs107</strain>
    </source>
</reference>
<organism evidence="1 2">
    <name type="scientific">Desulforamulus profundi</name>
    <dbReference type="NCBI Taxonomy" id="1383067"/>
    <lineage>
        <taxon>Bacteria</taxon>
        <taxon>Bacillati</taxon>
        <taxon>Bacillota</taxon>
        <taxon>Clostridia</taxon>
        <taxon>Eubacteriales</taxon>
        <taxon>Peptococcaceae</taxon>
        <taxon>Desulforamulus</taxon>
    </lineage>
</organism>
<evidence type="ECO:0000313" key="1">
    <source>
        <dbReference type="EMBL" id="PHJ37350.1"/>
    </source>
</evidence>
<comment type="caution">
    <text evidence="1">The sequence shown here is derived from an EMBL/GenBank/DDBJ whole genome shotgun (WGS) entry which is preliminary data.</text>
</comment>
<evidence type="ECO:0000313" key="2">
    <source>
        <dbReference type="Proteomes" id="UP000222564"/>
    </source>
</evidence>
<dbReference type="EMBL" id="AWQQ01000095">
    <property type="protein sequence ID" value="PHJ37350.1"/>
    <property type="molecule type" value="Genomic_DNA"/>
</dbReference>
<gene>
    <name evidence="1" type="ORF">P378_16785</name>
</gene>
<name>A0A2C6LGQ1_9FIRM</name>